<comment type="caution">
    <text evidence="1">The sequence shown here is derived from an EMBL/GenBank/DDBJ whole genome shotgun (WGS) entry which is preliminary data.</text>
</comment>
<dbReference type="AlphaFoldDB" id="A0A815V107"/>
<organism evidence="1 2">
    <name type="scientific">Adineta steineri</name>
    <dbReference type="NCBI Taxonomy" id="433720"/>
    <lineage>
        <taxon>Eukaryota</taxon>
        <taxon>Metazoa</taxon>
        <taxon>Spiralia</taxon>
        <taxon>Gnathifera</taxon>
        <taxon>Rotifera</taxon>
        <taxon>Eurotatoria</taxon>
        <taxon>Bdelloidea</taxon>
        <taxon>Adinetida</taxon>
        <taxon>Adinetidae</taxon>
        <taxon>Adineta</taxon>
    </lineage>
</organism>
<proteinExistence type="predicted"/>
<evidence type="ECO:0000313" key="2">
    <source>
        <dbReference type="Proteomes" id="UP000663891"/>
    </source>
</evidence>
<reference evidence="1" key="1">
    <citation type="submission" date="2021-02" db="EMBL/GenBank/DDBJ databases">
        <authorList>
            <person name="Nowell W R."/>
        </authorList>
    </citation>
    <scope>NUCLEOTIDE SEQUENCE</scope>
</reference>
<feature type="non-terminal residue" evidence="1">
    <location>
        <position position="35"/>
    </location>
</feature>
<dbReference type="Proteomes" id="UP000663891">
    <property type="component" value="Unassembled WGS sequence"/>
</dbReference>
<name>A0A815V107_9BILA</name>
<sequence>MMLLKMRMSNQKTKFCRVLRLFDGLMNAVIIILAE</sequence>
<protein>
    <submittedName>
        <fullName evidence="1">Uncharacterized protein</fullName>
    </submittedName>
</protein>
<accession>A0A815V107</accession>
<evidence type="ECO:0000313" key="1">
    <source>
        <dbReference type="EMBL" id="CAF1526135.1"/>
    </source>
</evidence>
<dbReference type="EMBL" id="CAJNON010003750">
    <property type="protein sequence ID" value="CAF1526135.1"/>
    <property type="molecule type" value="Genomic_DNA"/>
</dbReference>
<gene>
    <name evidence="1" type="ORF">VCS650_LOCUS43494</name>
</gene>